<proteinExistence type="predicted"/>
<name>A0ABY6UTP6_BIOOC</name>
<organism evidence="2 3">
    <name type="scientific">Bionectria ochroleuca</name>
    <name type="common">Gliocladium roseum</name>
    <dbReference type="NCBI Taxonomy" id="29856"/>
    <lineage>
        <taxon>Eukaryota</taxon>
        <taxon>Fungi</taxon>
        <taxon>Dikarya</taxon>
        <taxon>Ascomycota</taxon>
        <taxon>Pezizomycotina</taxon>
        <taxon>Sordariomycetes</taxon>
        <taxon>Hypocreomycetidae</taxon>
        <taxon>Hypocreales</taxon>
        <taxon>Bionectriaceae</taxon>
        <taxon>Clonostachys</taxon>
    </lineage>
</organism>
<feature type="compositionally biased region" description="Low complexity" evidence="1">
    <location>
        <begin position="213"/>
        <end position="226"/>
    </location>
</feature>
<feature type="region of interest" description="Disordered" evidence="1">
    <location>
        <begin position="199"/>
        <end position="289"/>
    </location>
</feature>
<accession>A0ABY6UTP6</accession>
<reference evidence="2 3" key="1">
    <citation type="submission" date="2019-06" db="EMBL/GenBank/DDBJ databases">
        <authorList>
            <person name="Broberg M."/>
        </authorList>
    </citation>
    <scope>NUCLEOTIDE SEQUENCE [LARGE SCALE GENOMIC DNA]</scope>
</reference>
<comment type="caution">
    <text evidence="2">The sequence shown here is derived from an EMBL/GenBank/DDBJ whole genome shotgun (WGS) entry which is preliminary data.</text>
</comment>
<sequence>MPPSKGSSLWDNAEFLSDVIIGLYEAGTISKGLTPKMREGLVQYLSTCGHSVTWEGIRAKGYTFTENALRLAPALASPSFHLLSCNVQLSLFTSTSRYLTLIPSGRPKFNADTAVTYFIFTRHQVLPRSKMSSTPSKKARGWDENSHLDLLLAFIYETKATKAVIMNITERMKGMGYTYSFDAIKYSLTFQHVQKLRKTKDISSIQNAGGVDTPTKGTPTKATPRKGASAKKATAKNSRKRLASDDSEIDDDDMFKKEEPLSDVEQSPSKKPVKRVKKEPSPALDDCQV</sequence>
<keyword evidence="3" id="KW-1185">Reference proteome</keyword>
<dbReference type="Proteomes" id="UP000766486">
    <property type="component" value="Unassembled WGS sequence"/>
</dbReference>
<protein>
    <submittedName>
        <fullName evidence="2">Uncharacterized protein</fullName>
    </submittedName>
</protein>
<evidence type="ECO:0000313" key="3">
    <source>
        <dbReference type="Proteomes" id="UP000766486"/>
    </source>
</evidence>
<evidence type="ECO:0000256" key="1">
    <source>
        <dbReference type="SAM" id="MobiDB-lite"/>
    </source>
</evidence>
<gene>
    <name evidence="2" type="ORF">CLO192961_LOCUS368654</name>
</gene>
<evidence type="ECO:0000313" key="2">
    <source>
        <dbReference type="EMBL" id="VUC34001.1"/>
    </source>
</evidence>
<dbReference type="EMBL" id="CABFNS010000875">
    <property type="protein sequence ID" value="VUC34001.1"/>
    <property type="molecule type" value="Genomic_DNA"/>
</dbReference>